<dbReference type="OrthoDB" id="652091at2759"/>
<accession>A0A5C6G758</accession>
<accession>A0A166XWG0</accession>
<dbReference type="GO" id="GO:0006788">
    <property type="term" value="P:heme oxidation"/>
    <property type="evidence" value="ECO:0007669"/>
    <property type="project" value="InterPro"/>
</dbReference>
<dbReference type="GO" id="GO:0046872">
    <property type="term" value="F:metal ion binding"/>
    <property type="evidence" value="ECO:0007669"/>
    <property type="project" value="UniProtKB-KW"/>
</dbReference>
<keyword evidence="1" id="KW-0349">Heme</keyword>
<dbReference type="PANTHER" id="PTHR10720">
    <property type="entry name" value="HEME OXYGENASE"/>
    <property type="match status" value="1"/>
</dbReference>
<dbReference type="OMA" id="MYMALFA"/>
<keyword evidence="5" id="KW-0472">Membrane</keyword>
<keyword evidence="2" id="KW-0479">Metal-binding</keyword>
<evidence type="ECO:0000256" key="3">
    <source>
        <dbReference type="ARBA" id="ARBA00023004"/>
    </source>
</evidence>
<dbReference type="InterPro" id="IPR016053">
    <property type="entry name" value="Haem_Oase-like"/>
</dbReference>
<evidence type="ECO:0000313" key="7">
    <source>
        <dbReference type="EMBL" id="TWU72141.1"/>
    </source>
</evidence>
<gene>
    <name evidence="7" type="primary">HMX1_2</name>
    <name evidence="7" type="ORF">ED733_003229</name>
    <name evidence="6" type="ORF">NOR_07604</name>
</gene>
<name>A0A166XWG0_METRR</name>
<keyword evidence="5" id="KW-0812">Transmembrane</keyword>
<evidence type="ECO:0000256" key="4">
    <source>
        <dbReference type="SAM" id="MobiDB-lite"/>
    </source>
</evidence>
<dbReference type="CDD" id="cd19165">
    <property type="entry name" value="HemeO"/>
    <property type="match status" value="1"/>
</dbReference>
<evidence type="ECO:0000313" key="9">
    <source>
        <dbReference type="Proteomes" id="UP000317257"/>
    </source>
</evidence>
<dbReference type="EMBL" id="SBHS01000032">
    <property type="protein sequence ID" value="TWU72141.1"/>
    <property type="molecule type" value="Genomic_DNA"/>
</dbReference>
<feature type="transmembrane region" description="Helical" evidence="5">
    <location>
        <begin position="168"/>
        <end position="187"/>
    </location>
</feature>
<dbReference type="InterPro" id="IPR016084">
    <property type="entry name" value="Haem_Oase-like_multi-hlx"/>
</dbReference>
<comment type="caution">
    <text evidence="6">The sequence shown here is derived from an EMBL/GenBank/DDBJ whole genome shotgun (WGS) entry which is preliminary data.</text>
</comment>
<reference evidence="9" key="2">
    <citation type="submission" date="2018-12" db="EMBL/GenBank/DDBJ databases">
        <title>The complete genome of Metarhizium rileyi, a key fungal pathogen of Lepidoptera.</title>
        <authorList>
            <person name="Binneck E."/>
            <person name="Lastra C.C.L."/>
            <person name="Sosa-Gomez D.R."/>
        </authorList>
    </citation>
    <scope>NUCLEOTIDE SEQUENCE [LARGE SCALE GENOMIC DNA]</scope>
    <source>
        <strain evidence="9">Cep018-CH2</strain>
    </source>
</reference>
<evidence type="ECO:0000256" key="5">
    <source>
        <dbReference type="SAM" id="Phobius"/>
    </source>
</evidence>
<proteinExistence type="predicted"/>
<sequence length="446" mass="49698">MTKRSMSATPLDSFRQDRPLAESIVIATRGIHARLNKLIMARLPLVLPPQAEDSFVYASGLLHIAPIYTTFESSWHDIVRDSFEHSVDTSRDGSRPRKPIVSDHLRNLLDSLHLPGLVRTARLVADVQSITGWTEDATREQLAIVSRTGHLAEFVSHIKRAIRNKPHVLLAYSYIMYMALFAGGRFVRATLESADEGFWDTTASSAMPVPRPREDKLVEETPRQEQAESLLRRPHGDLPLRFFHFDTPDDGEDLKRDFKRQLADGEAMLSYREKHDIVQEAICIFENMILVVAQLDIVLASGPVRTPPDSPISVDSAATTIKQPLVRPRFRDSVLVTKERSARCSSNRMSGVSSSSSDGEDDHKSGAKTASTPDKTPPSEPDNHPTIPPSTREEELCPAVSKSIRFEKTPPHPLRSNPSGVADSAADLTESLKMASKRLRREHVTN</sequence>
<keyword evidence="3" id="KW-0408">Iron</keyword>
<protein>
    <submittedName>
        <fullName evidence="6">Heme oxygenase</fullName>
    </submittedName>
</protein>
<keyword evidence="5" id="KW-1133">Transmembrane helix</keyword>
<dbReference type="Proteomes" id="UP000317257">
    <property type="component" value="Unassembled WGS sequence"/>
</dbReference>
<dbReference type="SUPFAM" id="SSF48613">
    <property type="entry name" value="Heme oxygenase-like"/>
    <property type="match status" value="1"/>
</dbReference>
<keyword evidence="8" id="KW-1185">Reference proteome</keyword>
<reference evidence="7" key="3">
    <citation type="journal article" date="2019" name="Microbiol. Resour. Announc.">
        <title>Genome Sequence of Metarhizium rileyi, a Microbial Control Agent for Lepidoptera.</title>
        <authorList>
            <person name="Binneck E."/>
            <person name="Lastra C.C.L."/>
            <person name="Sosa-Gomez D.R."/>
        </authorList>
    </citation>
    <scope>NUCLEOTIDE SEQUENCE</scope>
    <source>
        <strain evidence="7">Cep018-CH2</strain>
    </source>
</reference>
<dbReference type="Gene3D" id="1.20.910.10">
    <property type="entry name" value="Heme oxygenase-like"/>
    <property type="match status" value="1"/>
</dbReference>
<evidence type="ECO:0000256" key="1">
    <source>
        <dbReference type="ARBA" id="ARBA00022617"/>
    </source>
</evidence>
<feature type="compositionally biased region" description="Low complexity" evidence="4">
    <location>
        <begin position="345"/>
        <end position="357"/>
    </location>
</feature>
<reference evidence="6 8" key="1">
    <citation type="journal article" date="2016" name="Genome Biol. Evol.">
        <title>Divergent and convergent evolution of fungal pathogenicity.</title>
        <authorList>
            <person name="Shang Y."/>
            <person name="Xiao G."/>
            <person name="Zheng P."/>
            <person name="Cen K."/>
            <person name="Zhan S."/>
            <person name="Wang C."/>
        </authorList>
    </citation>
    <scope>NUCLEOTIDE SEQUENCE [LARGE SCALE GENOMIC DNA]</scope>
    <source>
        <strain evidence="6 8">RCEF 4871</strain>
    </source>
</reference>
<dbReference type="STRING" id="1081105.A0A166XWG0"/>
<dbReference type="Pfam" id="PF01126">
    <property type="entry name" value="Heme_oxygenase"/>
    <property type="match status" value="1"/>
</dbReference>
<dbReference type="GO" id="GO:0004392">
    <property type="term" value="F:heme oxygenase (decyclizing) activity"/>
    <property type="evidence" value="ECO:0007669"/>
    <property type="project" value="InterPro"/>
</dbReference>
<evidence type="ECO:0000256" key="2">
    <source>
        <dbReference type="ARBA" id="ARBA00022723"/>
    </source>
</evidence>
<dbReference type="AlphaFoldDB" id="A0A166XWG0"/>
<evidence type="ECO:0000313" key="6">
    <source>
        <dbReference type="EMBL" id="OAA36259.1"/>
    </source>
</evidence>
<evidence type="ECO:0000313" key="8">
    <source>
        <dbReference type="Proteomes" id="UP000243498"/>
    </source>
</evidence>
<dbReference type="Proteomes" id="UP000243498">
    <property type="component" value="Unassembled WGS sequence"/>
</dbReference>
<organism evidence="6 8">
    <name type="scientific">Metarhizium rileyi (strain RCEF 4871)</name>
    <name type="common">Nomuraea rileyi</name>
    <dbReference type="NCBI Taxonomy" id="1649241"/>
    <lineage>
        <taxon>Eukaryota</taxon>
        <taxon>Fungi</taxon>
        <taxon>Dikarya</taxon>
        <taxon>Ascomycota</taxon>
        <taxon>Pezizomycotina</taxon>
        <taxon>Sordariomycetes</taxon>
        <taxon>Hypocreomycetidae</taxon>
        <taxon>Hypocreales</taxon>
        <taxon>Clavicipitaceae</taxon>
        <taxon>Metarhizium</taxon>
    </lineage>
</organism>
<dbReference type="PANTHER" id="PTHR10720:SF0">
    <property type="entry name" value="HEME OXYGENASE"/>
    <property type="match status" value="1"/>
</dbReference>
<dbReference type="InterPro" id="IPR002051">
    <property type="entry name" value="Haem_Oase"/>
</dbReference>
<dbReference type="EMBL" id="AZHC01000036">
    <property type="protein sequence ID" value="OAA36259.1"/>
    <property type="molecule type" value="Genomic_DNA"/>
</dbReference>
<feature type="region of interest" description="Disordered" evidence="4">
    <location>
        <begin position="339"/>
        <end position="425"/>
    </location>
</feature>